<dbReference type="RefSeq" id="WP_313794578.1">
    <property type="nucleotide sequence ID" value="NZ_CP102453.1"/>
</dbReference>
<dbReference type="SUPFAM" id="SSF50249">
    <property type="entry name" value="Nucleic acid-binding proteins"/>
    <property type="match status" value="1"/>
</dbReference>
<gene>
    <name evidence="6" type="ORF">NRE15_05435</name>
</gene>
<evidence type="ECO:0000256" key="1">
    <source>
        <dbReference type="ARBA" id="ARBA00022679"/>
    </source>
</evidence>
<dbReference type="InterPro" id="IPR013747">
    <property type="entry name" value="ACP_syn_III_C"/>
</dbReference>
<dbReference type="InterPro" id="IPR016039">
    <property type="entry name" value="Thiolase-like"/>
</dbReference>
<proteinExistence type="predicted"/>
<dbReference type="EMBL" id="CP102453">
    <property type="protein sequence ID" value="UUX35085.1"/>
    <property type="molecule type" value="Genomic_DNA"/>
</dbReference>
<evidence type="ECO:0000259" key="4">
    <source>
        <dbReference type="Pfam" id="PF08545"/>
    </source>
</evidence>
<protein>
    <recommendedName>
        <fullName evidence="8">3-hydroxy-3-methylglutaryl CoA synthase</fullName>
    </recommendedName>
</protein>
<dbReference type="SUPFAM" id="SSF53901">
    <property type="entry name" value="Thiolase-like"/>
    <property type="match status" value="2"/>
</dbReference>
<evidence type="ECO:0000256" key="2">
    <source>
        <dbReference type="ARBA" id="ARBA00023315"/>
    </source>
</evidence>
<accession>A0ABY5P9Q3</accession>
<name>A0ABY5P9Q3_9LACT</name>
<evidence type="ECO:0000259" key="3">
    <source>
        <dbReference type="Pfam" id="PF08541"/>
    </source>
</evidence>
<keyword evidence="1" id="KW-0808">Transferase</keyword>
<dbReference type="PANTHER" id="PTHR34069:SF2">
    <property type="entry name" value="BETA-KETOACYL-[ACYL-CARRIER-PROTEIN] SYNTHASE III"/>
    <property type="match status" value="1"/>
</dbReference>
<reference evidence="6 7" key="1">
    <citation type="submission" date="2022-08" db="EMBL/GenBank/DDBJ databases">
        <title>Aerococcaceae sp. nov isolated from spoiled eye mask.</title>
        <authorList>
            <person name="Zhou G."/>
            <person name="Xie X.-B."/>
            <person name="Shi Q.-S."/>
            <person name="Wang Y.-S."/>
            <person name="Wen X."/>
            <person name="Peng H."/>
            <person name="Yang X.-J."/>
            <person name="Tao H.-B."/>
            <person name="Huang X.-M."/>
        </authorList>
    </citation>
    <scope>NUCLEOTIDE SEQUENCE [LARGE SCALE GENOMIC DNA]</scope>
    <source>
        <strain evidence="7">DM20194951</strain>
    </source>
</reference>
<organism evidence="6 7">
    <name type="scientific">Fundicoccus culcitae</name>
    <dbReference type="NCBI Taxonomy" id="2969821"/>
    <lineage>
        <taxon>Bacteria</taxon>
        <taxon>Bacillati</taxon>
        <taxon>Bacillota</taxon>
        <taxon>Bacilli</taxon>
        <taxon>Lactobacillales</taxon>
        <taxon>Aerococcaceae</taxon>
        <taxon>Fundicoccus</taxon>
    </lineage>
</organism>
<evidence type="ECO:0000313" key="6">
    <source>
        <dbReference type="EMBL" id="UUX35085.1"/>
    </source>
</evidence>
<dbReference type="Pfam" id="PF12172">
    <property type="entry name" value="zf-ChsH2"/>
    <property type="match status" value="1"/>
</dbReference>
<sequence>MVEQKKVGITSLGAYLPYYYFERSKIGEAWGTRGKGKKAICNSDEDSITMAVEAGLDTFRYLSRNEIGGLFFASTTVPYAEKSNATLISTVLDLNENVTTADYNSSMRSATAALRGAYMEVKAGETNNVLVVASDKRNGYPKSDQESHFADGAAAVVVGTEHVVATIDAFATVQTEIVDMWRNIDDTYVRNAEGRFIYESGYLPSVKKAVEKLFEDNNLTADDFEHIVFVSIDERSHLKAAKKLKLDPEKIVNASFAENGVLGASQPLFHLVQAIERANAGERILVVNYGNGADAIALTVTDEKEQIIKQNSTDKYLDNRASFNEYGRFLSFRGIIEAKPGEDYKIPGSTSQTWREQETYLKLYGSKCNECGNHIFPQERICYHCRSLDNFEKVNKQEEVTTLFTYSIDNLAGRSDDPVVVQSVVEDQHGTRFYMNMTDFDVNEVGIDMELEFTLRKIHNLANFPNYYWKVRPLRRKVD</sequence>
<evidence type="ECO:0000259" key="5">
    <source>
        <dbReference type="Pfam" id="PF12172"/>
    </source>
</evidence>
<feature type="domain" description="ChsH2 rubredoxin-like zinc ribbon" evidence="5">
    <location>
        <begin position="362"/>
        <end position="388"/>
    </location>
</feature>
<dbReference type="InterPro" id="IPR012340">
    <property type="entry name" value="NA-bd_OB-fold"/>
</dbReference>
<dbReference type="InterPro" id="IPR013751">
    <property type="entry name" value="ACP_syn_III_N"/>
</dbReference>
<feature type="domain" description="Beta-ketoacyl-[acyl-carrier-protein] synthase III N-terminal" evidence="4">
    <location>
        <begin position="102"/>
        <end position="162"/>
    </location>
</feature>
<dbReference type="InterPro" id="IPR022002">
    <property type="entry name" value="ChsH2_Znr"/>
</dbReference>
<dbReference type="Gene3D" id="3.40.47.10">
    <property type="match status" value="1"/>
</dbReference>
<evidence type="ECO:0008006" key="8">
    <source>
        <dbReference type="Google" id="ProtNLM"/>
    </source>
</evidence>
<keyword evidence="2" id="KW-0012">Acyltransferase</keyword>
<evidence type="ECO:0000313" key="7">
    <source>
        <dbReference type="Proteomes" id="UP001315967"/>
    </source>
</evidence>
<dbReference type="Pfam" id="PF08545">
    <property type="entry name" value="ACP_syn_III"/>
    <property type="match status" value="1"/>
</dbReference>
<dbReference type="Proteomes" id="UP001315967">
    <property type="component" value="Chromosome"/>
</dbReference>
<feature type="domain" description="Beta-ketoacyl-[acyl-carrier-protein] synthase III C-terminal" evidence="3">
    <location>
        <begin position="215"/>
        <end position="298"/>
    </location>
</feature>
<dbReference type="Pfam" id="PF08541">
    <property type="entry name" value="ACP_syn_III_C"/>
    <property type="match status" value="1"/>
</dbReference>
<dbReference type="PANTHER" id="PTHR34069">
    <property type="entry name" value="3-OXOACYL-[ACYL-CARRIER-PROTEIN] SYNTHASE 3"/>
    <property type="match status" value="1"/>
</dbReference>
<dbReference type="CDD" id="cd00827">
    <property type="entry name" value="init_cond_enzymes"/>
    <property type="match status" value="1"/>
</dbReference>
<keyword evidence="7" id="KW-1185">Reference proteome</keyword>